<dbReference type="InterPro" id="IPR037523">
    <property type="entry name" value="VOC_core"/>
</dbReference>
<sequence>MGYIAIVVDDYDKAIDYYTNKLGFTLVEDTPQLSKSEDIYGNRLDLYQNEIS</sequence>
<dbReference type="Pfam" id="PF00903">
    <property type="entry name" value="Glyoxalase"/>
    <property type="match status" value="1"/>
</dbReference>
<organism evidence="2 3">
    <name type="scientific">Xenorhabdus budapestensis</name>
    <dbReference type="NCBI Taxonomy" id="290110"/>
    <lineage>
        <taxon>Bacteria</taxon>
        <taxon>Pseudomonadati</taxon>
        <taxon>Pseudomonadota</taxon>
        <taxon>Gammaproteobacteria</taxon>
        <taxon>Enterobacterales</taxon>
        <taxon>Morganellaceae</taxon>
        <taxon>Xenorhabdus</taxon>
    </lineage>
</organism>
<evidence type="ECO:0000313" key="2">
    <source>
        <dbReference type="EMBL" id="PHM25168.1"/>
    </source>
</evidence>
<protein>
    <submittedName>
        <fullName evidence="2">Glyoxalase</fullName>
    </submittedName>
</protein>
<dbReference type="Gene3D" id="3.10.180.10">
    <property type="entry name" value="2,3-Dihydroxybiphenyl 1,2-Dioxygenase, domain 1"/>
    <property type="match status" value="1"/>
</dbReference>
<comment type="caution">
    <text evidence="2">The sequence shown here is derived from an EMBL/GenBank/DDBJ whole genome shotgun (WGS) entry which is preliminary data.</text>
</comment>
<proteinExistence type="predicted"/>
<dbReference type="PROSITE" id="PS51819">
    <property type="entry name" value="VOC"/>
    <property type="match status" value="1"/>
</dbReference>
<feature type="domain" description="VOC" evidence="1">
    <location>
        <begin position="1"/>
        <end position="52"/>
    </location>
</feature>
<dbReference type="Proteomes" id="UP000225833">
    <property type="component" value="Unassembled WGS sequence"/>
</dbReference>
<evidence type="ECO:0000313" key="3">
    <source>
        <dbReference type="Proteomes" id="UP000225833"/>
    </source>
</evidence>
<gene>
    <name evidence="2" type="ORF">Xbud_03103</name>
</gene>
<reference evidence="2 3" key="1">
    <citation type="journal article" date="2017" name="Nat. Microbiol.">
        <title>Natural product diversity associated with the nematode symbionts Photorhabdus and Xenorhabdus.</title>
        <authorList>
            <person name="Tobias N.J."/>
            <person name="Wolff H."/>
            <person name="Djahanschiri B."/>
            <person name="Grundmann F."/>
            <person name="Kronenwerth M."/>
            <person name="Shi Y.M."/>
            <person name="Simonyi S."/>
            <person name="Grun P."/>
            <person name="Shapiro-Ilan D."/>
            <person name="Pidot S.J."/>
            <person name="Stinear T.P."/>
            <person name="Ebersberger I."/>
            <person name="Bode H.B."/>
        </authorList>
    </citation>
    <scope>NUCLEOTIDE SEQUENCE [LARGE SCALE GENOMIC DNA]</scope>
    <source>
        <strain evidence="2 3">DSM 16342</strain>
    </source>
</reference>
<evidence type="ECO:0000259" key="1">
    <source>
        <dbReference type="PROSITE" id="PS51819"/>
    </source>
</evidence>
<dbReference type="EMBL" id="NIBS01000020">
    <property type="protein sequence ID" value="PHM25168.1"/>
    <property type="molecule type" value="Genomic_DNA"/>
</dbReference>
<dbReference type="SUPFAM" id="SSF54593">
    <property type="entry name" value="Glyoxalase/Bleomycin resistance protein/Dihydroxybiphenyl dioxygenase"/>
    <property type="match status" value="1"/>
</dbReference>
<dbReference type="AlphaFoldDB" id="A0A2D0ITF2"/>
<accession>A0A2D0ITF2</accession>
<name>A0A2D0ITF2_XENBU</name>
<dbReference type="InterPro" id="IPR004360">
    <property type="entry name" value="Glyas_Fos-R_dOase_dom"/>
</dbReference>
<dbReference type="InterPro" id="IPR029068">
    <property type="entry name" value="Glyas_Bleomycin-R_OHBP_Dase"/>
</dbReference>